<dbReference type="Proteomes" id="UP000033101">
    <property type="component" value="Chromosome"/>
</dbReference>
<feature type="transmembrane region" description="Helical" evidence="5">
    <location>
        <begin position="81"/>
        <end position="100"/>
    </location>
</feature>
<dbReference type="Pfam" id="PF01925">
    <property type="entry name" value="TauE"/>
    <property type="match status" value="1"/>
</dbReference>
<dbReference type="AlphaFoldDB" id="A0A0E3SDW7"/>
<feature type="transmembrane region" description="Helical" evidence="5">
    <location>
        <begin position="146"/>
        <end position="178"/>
    </location>
</feature>
<feature type="transmembrane region" description="Helical" evidence="5">
    <location>
        <begin position="250"/>
        <end position="268"/>
    </location>
</feature>
<comment type="subcellular location">
    <subcellularLocation>
        <location evidence="5">Cell membrane</location>
        <topology evidence="5">Multi-pass membrane protein</topology>
    </subcellularLocation>
    <subcellularLocation>
        <location evidence="1">Membrane</location>
        <topology evidence="1">Multi-pass membrane protein</topology>
    </subcellularLocation>
</comment>
<dbReference type="EMBL" id="CP009516">
    <property type="protein sequence ID" value="AKB78332.1"/>
    <property type="molecule type" value="Genomic_DNA"/>
</dbReference>
<feature type="transmembrane region" description="Helical" evidence="5">
    <location>
        <begin position="106"/>
        <end position="125"/>
    </location>
</feature>
<dbReference type="PANTHER" id="PTHR43701">
    <property type="entry name" value="MEMBRANE TRANSPORTER PROTEIN MJ0441-RELATED"/>
    <property type="match status" value="1"/>
</dbReference>
<evidence type="ECO:0000313" key="7">
    <source>
        <dbReference type="Proteomes" id="UP000033101"/>
    </source>
</evidence>
<dbReference type="KEGG" id="mhor:MSHOH_1849"/>
<evidence type="ECO:0000256" key="5">
    <source>
        <dbReference type="RuleBase" id="RU363041"/>
    </source>
</evidence>
<accession>A0A0E3SDW7</accession>
<gene>
    <name evidence="6" type="ORF">MSHOH_1849</name>
</gene>
<dbReference type="GeneID" id="24831073"/>
<dbReference type="InterPro" id="IPR002781">
    <property type="entry name" value="TM_pro_TauE-like"/>
</dbReference>
<proteinExistence type="inferred from homology"/>
<evidence type="ECO:0000256" key="4">
    <source>
        <dbReference type="ARBA" id="ARBA00023136"/>
    </source>
</evidence>
<keyword evidence="3 5" id="KW-1133">Transmembrane helix</keyword>
<feature type="transmembrane region" description="Helical" evidence="5">
    <location>
        <begin position="184"/>
        <end position="204"/>
    </location>
</feature>
<feature type="transmembrane region" description="Helical" evidence="5">
    <location>
        <begin position="51"/>
        <end position="69"/>
    </location>
</feature>
<keyword evidence="5" id="KW-1003">Cell membrane</keyword>
<evidence type="ECO:0000256" key="2">
    <source>
        <dbReference type="ARBA" id="ARBA00022692"/>
    </source>
</evidence>
<dbReference type="PANTHER" id="PTHR43701:SF2">
    <property type="entry name" value="MEMBRANE TRANSPORTER PROTEIN YJNA-RELATED"/>
    <property type="match status" value="1"/>
</dbReference>
<sequence>MTPAEPLYIGILLLTGAFTGTISGLLGVGGGFIIFPVQYWLLQETGLDPDLAIRVALGTSLFVVLLNAISVTLKYQKKQAVLWRQATLMGVFGSAASFGGAAVASYLPASVLSTIFGVVVILGALRTYTTPAVSEKKEISSNKLSYVLAGILIGFFSGLLGIGGGVIGIPIMLIFLHFDMLKAIGTSAAVIIFTSLGGSLGYIVNGWGQPELPPYSVGYINLLNWVLLAVPGFLAARKGAEIAHMVNPEYLKHLFVLLMFYVGLKMIGII</sequence>
<dbReference type="PATRIC" id="fig|1434110.4.peg.2350"/>
<keyword evidence="2 5" id="KW-0812">Transmembrane</keyword>
<reference evidence="6 7" key="1">
    <citation type="submission" date="2014-07" db="EMBL/GenBank/DDBJ databases">
        <title>Methanogenic archaea and the global carbon cycle.</title>
        <authorList>
            <person name="Henriksen J.R."/>
            <person name="Luke J."/>
            <person name="Reinhart S."/>
            <person name="Benedict M.N."/>
            <person name="Youngblut N.D."/>
            <person name="Metcalf M.E."/>
            <person name="Whitaker R.J."/>
            <person name="Metcalf W.W."/>
        </authorList>
    </citation>
    <scope>NUCLEOTIDE SEQUENCE [LARGE SCALE GENOMIC DNA]</scope>
    <source>
        <strain evidence="6 7">HB-1</strain>
    </source>
</reference>
<dbReference type="OrthoDB" id="82244at2157"/>
<name>A0A0E3SDW7_9EURY</name>
<keyword evidence="4 5" id="KW-0472">Membrane</keyword>
<protein>
    <recommendedName>
        <fullName evidence="5">Probable membrane transporter protein</fullName>
    </recommendedName>
</protein>
<evidence type="ECO:0000256" key="1">
    <source>
        <dbReference type="ARBA" id="ARBA00004141"/>
    </source>
</evidence>
<evidence type="ECO:0000313" key="6">
    <source>
        <dbReference type="EMBL" id="AKB78332.1"/>
    </source>
</evidence>
<feature type="transmembrane region" description="Helical" evidence="5">
    <location>
        <begin position="7"/>
        <end position="39"/>
    </location>
</feature>
<organism evidence="6 7">
    <name type="scientific">Methanosarcina horonobensis HB-1 = JCM 15518</name>
    <dbReference type="NCBI Taxonomy" id="1434110"/>
    <lineage>
        <taxon>Archaea</taxon>
        <taxon>Methanobacteriati</taxon>
        <taxon>Methanobacteriota</taxon>
        <taxon>Stenosarchaea group</taxon>
        <taxon>Methanomicrobia</taxon>
        <taxon>Methanosarcinales</taxon>
        <taxon>Methanosarcinaceae</taxon>
        <taxon>Methanosarcina</taxon>
    </lineage>
</organism>
<dbReference type="HOGENOM" id="CLU_045498_6_2_2"/>
<comment type="similarity">
    <text evidence="5">Belongs to the 4-toluene sulfonate uptake permease (TSUP) (TC 2.A.102) family.</text>
</comment>
<dbReference type="RefSeq" id="WP_048139284.1">
    <property type="nucleotide sequence ID" value="NZ_CP009516.1"/>
</dbReference>
<evidence type="ECO:0000256" key="3">
    <source>
        <dbReference type="ARBA" id="ARBA00022989"/>
    </source>
</evidence>
<dbReference type="STRING" id="1434110.MSHOH_1849"/>
<dbReference type="InterPro" id="IPR051598">
    <property type="entry name" value="TSUP/Inactive_protease-like"/>
</dbReference>
<dbReference type="GO" id="GO:0005886">
    <property type="term" value="C:plasma membrane"/>
    <property type="evidence" value="ECO:0007669"/>
    <property type="project" value="UniProtKB-SubCell"/>
</dbReference>
<keyword evidence="7" id="KW-1185">Reference proteome</keyword>
<feature type="transmembrane region" description="Helical" evidence="5">
    <location>
        <begin position="216"/>
        <end position="235"/>
    </location>
</feature>